<dbReference type="OMA" id="HERCALV"/>
<dbReference type="PANTHER" id="PTHR12161:SF63">
    <property type="entry name" value="VACUOLAR PROTEIN SORTING-ASSOCIATED PROTEIN IST1-RELATED"/>
    <property type="match status" value="1"/>
</dbReference>
<keyword evidence="4" id="KW-1185">Reference proteome</keyword>
<proteinExistence type="inferred from homology"/>
<evidence type="ECO:0000313" key="3">
    <source>
        <dbReference type="EMBL" id="OTG04649.1"/>
    </source>
</evidence>
<accession>A0A251T1G2</accession>
<dbReference type="Pfam" id="PF03398">
    <property type="entry name" value="Ist1"/>
    <property type="match status" value="1"/>
</dbReference>
<dbReference type="Proteomes" id="UP000215914">
    <property type="component" value="Chromosome 12"/>
</dbReference>
<dbReference type="AlphaFoldDB" id="A0A251T1G2"/>
<reference evidence="3" key="2">
    <citation type="submission" date="2017-02" db="EMBL/GenBank/DDBJ databases">
        <title>Sunflower complete genome.</title>
        <authorList>
            <person name="Langlade N."/>
            <person name="Munos S."/>
        </authorList>
    </citation>
    <scope>NUCLEOTIDE SEQUENCE [LARGE SCALE GENOMIC DNA]</scope>
    <source>
        <tissue evidence="3">Leaves</tissue>
    </source>
</reference>
<dbReference type="InParanoid" id="A0A251T1G2"/>
<evidence type="ECO:0000256" key="1">
    <source>
        <dbReference type="ARBA" id="ARBA00005536"/>
    </source>
</evidence>
<protein>
    <submittedName>
        <fullName evidence="2 3">Vacuolar protein sorting-associated protein Ist1</fullName>
    </submittedName>
</protein>
<dbReference type="PANTHER" id="PTHR12161">
    <property type="entry name" value="IST1 FAMILY MEMBER"/>
    <property type="match status" value="1"/>
</dbReference>
<dbReference type="InterPro" id="IPR005061">
    <property type="entry name" value="Ist1"/>
</dbReference>
<dbReference type="Gene3D" id="1.20.1260.60">
    <property type="entry name" value="Vacuolar protein sorting-associated protein Ist1"/>
    <property type="match status" value="1"/>
</dbReference>
<dbReference type="GO" id="GO:0008104">
    <property type="term" value="P:intracellular protein localization"/>
    <property type="evidence" value="ECO:0000318"/>
    <property type="project" value="GO_Central"/>
</dbReference>
<reference evidence="2" key="3">
    <citation type="submission" date="2020-06" db="EMBL/GenBank/DDBJ databases">
        <title>Helianthus annuus Genome sequencing and assembly Release 2.</title>
        <authorList>
            <person name="Gouzy J."/>
            <person name="Langlade N."/>
            <person name="Munos S."/>
        </authorList>
    </citation>
    <scope>NUCLEOTIDE SEQUENCE</scope>
    <source>
        <tissue evidence="2">Leaves</tissue>
    </source>
</reference>
<dbReference type="Gramene" id="mRNA:HanXRQr2_Chr12g0535201">
    <property type="protein sequence ID" value="mRNA:HanXRQr2_Chr12g0535201"/>
    <property type="gene ID" value="HanXRQr2_Chr12g0535201"/>
</dbReference>
<dbReference type="FunFam" id="1.20.1260.60:FF:000002">
    <property type="entry name" value="Vacuolar protein sorting-associated protein IST1"/>
    <property type="match status" value="1"/>
</dbReference>
<reference evidence="2 4" key="1">
    <citation type="journal article" date="2017" name="Nature">
        <title>The sunflower genome provides insights into oil metabolism, flowering and Asterid evolution.</title>
        <authorList>
            <person name="Badouin H."/>
            <person name="Gouzy J."/>
            <person name="Grassa C.J."/>
            <person name="Murat F."/>
            <person name="Staton S.E."/>
            <person name="Cottret L."/>
            <person name="Lelandais-Briere C."/>
            <person name="Owens G.L."/>
            <person name="Carrere S."/>
            <person name="Mayjonade B."/>
            <person name="Legrand L."/>
            <person name="Gill N."/>
            <person name="Kane N.C."/>
            <person name="Bowers J.E."/>
            <person name="Hubner S."/>
            <person name="Bellec A."/>
            <person name="Berard A."/>
            <person name="Berges H."/>
            <person name="Blanchet N."/>
            <person name="Boniface M.C."/>
            <person name="Brunel D."/>
            <person name="Catrice O."/>
            <person name="Chaidir N."/>
            <person name="Claudel C."/>
            <person name="Donnadieu C."/>
            <person name="Faraut T."/>
            <person name="Fievet G."/>
            <person name="Helmstetter N."/>
            <person name="King M."/>
            <person name="Knapp S.J."/>
            <person name="Lai Z."/>
            <person name="Le Paslier M.C."/>
            <person name="Lippi Y."/>
            <person name="Lorenzon L."/>
            <person name="Mandel J.R."/>
            <person name="Marage G."/>
            <person name="Marchand G."/>
            <person name="Marquand E."/>
            <person name="Bret-Mestries E."/>
            <person name="Morien E."/>
            <person name="Nambeesan S."/>
            <person name="Nguyen T."/>
            <person name="Pegot-Espagnet P."/>
            <person name="Pouilly N."/>
            <person name="Raftis F."/>
            <person name="Sallet E."/>
            <person name="Schiex T."/>
            <person name="Thomas J."/>
            <person name="Vandecasteele C."/>
            <person name="Vares D."/>
            <person name="Vear F."/>
            <person name="Vautrin S."/>
            <person name="Crespi M."/>
            <person name="Mangin B."/>
            <person name="Burke J.M."/>
            <person name="Salse J."/>
            <person name="Munos S."/>
            <person name="Vincourt P."/>
            <person name="Rieseberg L.H."/>
            <person name="Langlade N.B."/>
        </authorList>
    </citation>
    <scope>NUCLEOTIDE SEQUENCE [LARGE SCALE GENOMIC DNA]</scope>
    <source>
        <strain evidence="4">cv. SF193</strain>
        <tissue evidence="2">Leaves</tissue>
    </source>
</reference>
<comment type="similarity">
    <text evidence="1">Belongs to the IST1 family.</text>
</comment>
<dbReference type="EMBL" id="CM007901">
    <property type="protein sequence ID" value="OTG04649.1"/>
    <property type="molecule type" value="Genomic_DNA"/>
</dbReference>
<gene>
    <name evidence="3" type="ORF">HannXRQ_Chr12g0364681</name>
    <name evidence="2" type="ORF">HanXRQr2_Chr12g0535201</name>
</gene>
<evidence type="ECO:0000313" key="2">
    <source>
        <dbReference type="EMBL" id="KAF5777404.1"/>
    </source>
</evidence>
<organism evidence="3 4">
    <name type="scientific">Helianthus annuus</name>
    <name type="common">Common sunflower</name>
    <dbReference type="NCBI Taxonomy" id="4232"/>
    <lineage>
        <taxon>Eukaryota</taxon>
        <taxon>Viridiplantae</taxon>
        <taxon>Streptophyta</taxon>
        <taxon>Embryophyta</taxon>
        <taxon>Tracheophyta</taxon>
        <taxon>Spermatophyta</taxon>
        <taxon>Magnoliopsida</taxon>
        <taxon>eudicotyledons</taxon>
        <taxon>Gunneridae</taxon>
        <taxon>Pentapetalae</taxon>
        <taxon>asterids</taxon>
        <taxon>campanulids</taxon>
        <taxon>Asterales</taxon>
        <taxon>Asteraceae</taxon>
        <taxon>Asteroideae</taxon>
        <taxon>Heliantheae alliance</taxon>
        <taxon>Heliantheae</taxon>
        <taxon>Helianthus</taxon>
    </lineage>
</organism>
<name>A0A251T1G2_HELAN</name>
<dbReference type="InterPro" id="IPR042277">
    <property type="entry name" value="IST1-like"/>
</dbReference>
<dbReference type="GO" id="GO:0015031">
    <property type="term" value="P:protein transport"/>
    <property type="evidence" value="ECO:0007669"/>
    <property type="project" value="InterPro"/>
</dbReference>
<dbReference type="EMBL" id="MNCJ02000327">
    <property type="protein sequence ID" value="KAF5777404.1"/>
    <property type="molecule type" value="Genomic_DNA"/>
</dbReference>
<dbReference type="STRING" id="4232.A0A251T1G2"/>
<evidence type="ECO:0000313" key="4">
    <source>
        <dbReference type="Proteomes" id="UP000215914"/>
    </source>
</evidence>
<sequence>MGRKLDALLGRKFKTSKLEATLNLAISRLSLLKNHRSARFTIALSDLVQLLRLNHHQQALLRVEQVMKDENMLEVYDMINCYCHLLKQKIGLIEKSKVCPEELKEAVSGLLYAAPRCGEFPELREIRAILTARFRNEFSAIESKMIQKLSAKQPGLEIRMKVLEGIARENGIVLLLEKFDSSDLDSPGSQPELAG</sequence>